<reference evidence="1" key="1">
    <citation type="submission" date="2023-07" db="EMBL/GenBank/DDBJ databases">
        <title>Genomic Encyclopedia of Type Strains, Phase IV (KMG-IV): sequencing the most valuable type-strain genomes for metagenomic binning, comparative biology and taxonomic classification.</title>
        <authorList>
            <person name="Goeker M."/>
        </authorList>
    </citation>
    <scope>NUCLEOTIDE SEQUENCE</scope>
    <source>
        <strain evidence="1">DSM 21202</strain>
    </source>
</reference>
<protein>
    <submittedName>
        <fullName evidence="1">Uncharacterized protein</fullName>
    </submittedName>
</protein>
<sequence length="125" mass="14137">MAFTFESFKPSTVDAFVDGLIEALKASVGDWFNTVQVDLRGQLEIVAQEALQTKQALAESRITEEREKRLHRLHRLAFQNTLIEMRLAAFRLLQQVVDTVFKAVGWAIYNHTGINLAPALVMPKP</sequence>
<evidence type="ECO:0000313" key="2">
    <source>
        <dbReference type="Proteomes" id="UP001229244"/>
    </source>
</evidence>
<dbReference type="EMBL" id="JAUSUL010000002">
    <property type="protein sequence ID" value="MDQ0316074.1"/>
    <property type="molecule type" value="Genomic_DNA"/>
</dbReference>
<comment type="caution">
    <text evidence="1">The sequence shown here is derived from an EMBL/GenBank/DDBJ whole genome shotgun (WGS) entry which is preliminary data.</text>
</comment>
<dbReference type="AlphaFoldDB" id="A0AAE3VNV2"/>
<dbReference type="RefSeq" id="WP_306885900.1">
    <property type="nucleotide sequence ID" value="NZ_JAUSUL010000002.1"/>
</dbReference>
<evidence type="ECO:0000313" key="1">
    <source>
        <dbReference type="EMBL" id="MDQ0316074.1"/>
    </source>
</evidence>
<dbReference type="Proteomes" id="UP001229244">
    <property type="component" value="Unassembled WGS sequence"/>
</dbReference>
<gene>
    <name evidence="1" type="ORF">J2S73_002531</name>
</gene>
<keyword evidence="2" id="KW-1185">Reference proteome</keyword>
<name>A0AAE3VNV2_9HYPH</name>
<accession>A0AAE3VNV2</accession>
<proteinExistence type="predicted"/>
<organism evidence="1 2">
    <name type="scientific">Amorphus orientalis</name>
    <dbReference type="NCBI Taxonomy" id="649198"/>
    <lineage>
        <taxon>Bacteria</taxon>
        <taxon>Pseudomonadati</taxon>
        <taxon>Pseudomonadota</taxon>
        <taxon>Alphaproteobacteria</taxon>
        <taxon>Hyphomicrobiales</taxon>
        <taxon>Amorphaceae</taxon>
        <taxon>Amorphus</taxon>
    </lineage>
</organism>